<evidence type="ECO:0000256" key="1">
    <source>
        <dbReference type="ARBA" id="ARBA00001933"/>
    </source>
</evidence>
<proteinExistence type="predicted"/>
<sequence>MTVPFSLTPLLQYIEQQHEPICAYYYDLDYLAQRARWISESLPQRVHFYYAIKANSDTPVLTTLAPHVHGFEVASLGEIHKARQASSGTPIAFGGPGKTQVELQGAIEADVELYHVESELQLVRLNALATKSGKVVKVLLRVNPRFDLPDATLQMAGKPTQFGIDQDRICDVLDSLPAYSHIRCVGFHFHALSNNLDARSHLLLVQSYVEVARSWQRAYGLNIEVLNIGGGIGINYTPGGAQFDWPYYCQEVERYLDSGDFDFPLAMECGRFVTATMGCYVTEVTDIKVNHGENFAILRGGNHHFRLPSSWQHNHPFQVVPVEQWSWPCPRPGVSQQEITLCGELCTPKDVLAKQVTVDQLRVGDLVLFDKAGAYGWHISHHDFLSHPHPHRVYLHDNHLCQIDSVIAGTN</sequence>
<name>A0ABS6A4E8_9GAMM</name>
<evidence type="ECO:0000313" key="5">
    <source>
        <dbReference type="Proteomes" id="UP000753376"/>
    </source>
</evidence>
<dbReference type="Proteomes" id="UP000753376">
    <property type="component" value="Unassembled WGS sequence"/>
</dbReference>
<feature type="domain" description="Orn/DAP/Arg decarboxylase 2 N-terminal" evidence="3">
    <location>
        <begin position="32"/>
        <end position="275"/>
    </location>
</feature>
<dbReference type="RefSeq" id="WP_216006887.1">
    <property type="nucleotide sequence ID" value="NZ_JAHKPV010000001.1"/>
</dbReference>
<dbReference type="PANTHER" id="PTHR43727:SF2">
    <property type="entry name" value="GROUP IV DECARBOXYLASE"/>
    <property type="match status" value="1"/>
</dbReference>
<evidence type="ECO:0000313" key="4">
    <source>
        <dbReference type="EMBL" id="MBU2873026.1"/>
    </source>
</evidence>
<comment type="cofactor">
    <cofactor evidence="1">
        <name>pyridoxal 5'-phosphate</name>
        <dbReference type="ChEBI" id="CHEBI:597326"/>
    </cofactor>
</comment>
<gene>
    <name evidence="4" type="ORF">KO508_03310</name>
</gene>
<accession>A0ABS6A4E8</accession>
<dbReference type="PANTHER" id="PTHR43727">
    <property type="entry name" value="DIAMINOPIMELATE DECARBOXYLASE"/>
    <property type="match status" value="1"/>
</dbReference>
<organism evidence="4 5">
    <name type="scientific">Marinobacter salexigens</name>
    <dbReference type="NCBI Taxonomy" id="1925763"/>
    <lineage>
        <taxon>Bacteria</taxon>
        <taxon>Pseudomonadati</taxon>
        <taxon>Pseudomonadota</taxon>
        <taxon>Gammaproteobacteria</taxon>
        <taxon>Pseudomonadales</taxon>
        <taxon>Marinobacteraceae</taxon>
        <taxon>Marinobacter</taxon>
    </lineage>
</organism>
<comment type="caution">
    <text evidence="4">The sequence shown here is derived from an EMBL/GenBank/DDBJ whole genome shotgun (WGS) entry which is preliminary data.</text>
</comment>
<dbReference type="PROSITE" id="PS00879">
    <property type="entry name" value="ODR_DC_2_2"/>
    <property type="match status" value="1"/>
</dbReference>
<dbReference type="Pfam" id="PF02784">
    <property type="entry name" value="Orn_Arg_deC_N"/>
    <property type="match status" value="1"/>
</dbReference>
<dbReference type="InterPro" id="IPR022657">
    <property type="entry name" value="De-COase2_CS"/>
</dbReference>
<evidence type="ECO:0000259" key="3">
    <source>
        <dbReference type="Pfam" id="PF02784"/>
    </source>
</evidence>
<reference evidence="4 5" key="1">
    <citation type="submission" date="2021-05" db="EMBL/GenBank/DDBJ databases">
        <title>Draft genomes of bacteria isolated from model marine particles.</title>
        <authorList>
            <person name="Datta M.S."/>
            <person name="Schwartzman J.A."/>
            <person name="Enke T.N."/>
            <person name="Saavedra J."/>
            <person name="Cermak N."/>
            <person name="Cordero O.X."/>
        </authorList>
    </citation>
    <scope>NUCLEOTIDE SEQUENCE [LARGE SCALE GENOMIC DNA]</scope>
    <source>
        <strain evidence="4 5">D2M19</strain>
    </source>
</reference>
<keyword evidence="2" id="KW-0663">Pyridoxal phosphate</keyword>
<dbReference type="CDD" id="cd06843">
    <property type="entry name" value="PLPDE_III_PvsE_like"/>
    <property type="match status" value="1"/>
</dbReference>
<dbReference type="EMBL" id="JAHKPV010000001">
    <property type="protein sequence ID" value="MBU2873026.1"/>
    <property type="molecule type" value="Genomic_DNA"/>
</dbReference>
<keyword evidence="5" id="KW-1185">Reference proteome</keyword>
<dbReference type="InterPro" id="IPR022644">
    <property type="entry name" value="De-COase2_N"/>
</dbReference>
<protein>
    <submittedName>
        <fullName evidence="4">Type III PLP-dependent enzyme</fullName>
    </submittedName>
</protein>
<evidence type="ECO:0000256" key="2">
    <source>
        <dbReference type="ARBA" id="ARBA00022898"/>
    </source>
</evidence>